<evidence type="ECO:0000259" key="2">
    <source>
        <dbReference type="Pfam" id="PF00084"/>
    </source>
</evidence>
<evidence type="ECO:0000313" key="4">
    <source>
        <dbReference type="Proteomes" id="UP001516400"/>
    </source>
</evidence>
<dbReference type="Pfam" id="PF00084">
    <property type="entry name" value="Sushi"/>
    <property type="match status" value="1"/>
</dbReference>
<protein>
    <recommendedName>
        <fullName evidence="2">Sushi domain-containing protein</fullName>
    </recommendedName>
</protein>
<dbReference type="InterPro" id="IPR035976">
    <property type="entry name" value="Sushi/SCR/CCP_sf"/>
</dbReference>
<dbReference type="EMBL" id="JABFTP020000165">
    <property type="protein sequence ID" value="KAL3283889.1"/>
    <property type="molecule type" value="Genomic_DNA"/>
</dbReference>
<comment type="caution">
    <text evidence="3">The sequence shown here is derived from an EMBL/GenBank/DDBJ whole genome shotgun (WGS) entry which is preliminary data.</text>
</comment>
<dbReference type="SUPFAM" id="SSF57535">
    <property type="entry name" value="Complement control module/SCR domain"/>
    <property type="match status" value="1"/>
</dbReference>
<reference evidence="3 4" key="1">
    <citation type="journal article" date="2021" name="BMC Biol.">
        <title>Horizontally acquired antibacterial genes associated with adaptive radiation of ladybird beetles.</title>
        <authorList>
            <person name="Li H.S."/>
            <person name="Tang X.F."/>
            <person name="Huang Y.H."/>
            <person name="Xu Z.Y."/>
            <person name="Chen M.L."/>
            <person name="Du X.Y."/>
            <person name="Qiu B.Y."/>
            <person name="Chen P.T."/>
            <person name="Zhang W."/>
            <person name="Slipinski A."/>
            <person name="Escalona H.E."/>
            <person name="Waterhouse R.M."/>
            <person name="Zwick A."/>
            <person name="Pang H."/>
        </authorList>
    </citation>
    <scope>NUCLEOTIDE SEQUENCE [LARGE SCALE GENOMIC DNA]</scope>
    <source>
        <strain evidence="3">SYSU2018</strain>
    </source>
</reference>
<keyword evidence="4" id="KW-1185">Reference proteome</keyword>
<feature type="domain" description="Sushi" evidence="2">
    <location>
        <begin position="19"/>
        <end position="64"/>
    </location>
</feature>
<dbReference type="AlphaFoldDB" id="A0ABD2NZ47"/>
<dbReference type="InterPro" id="IPR000436">
    <property type="entry name" value="Sushi_SCR_CCP_dom"/>
</dbReference>
<proteinExistence type="predicted"/>
<dbReference type="Proteomes" id="UP001516400">
    <property type="component" value="Unassembled WGS sequence"/>
</dbReference>
<name>A0ABD2NZ47_9CUCU</name>
<accession>A0ABD2NZ47</accession>
<evidence type="ECO:0000256" key="1">
    <source>
        <dbReference type="ARBA" id="ARBA00023157"/>
    </source>
</evidence>
<gene>
    <name evidence="3" type="ORF">HHI36_018058</name>
</gene>
<dbReference type="Gene3D" id="2.10.70.10">
    <property type="entry name" value="Complement Module, domain 1"/>
    <property type="match status" value="1"/>
</dbReference>
<keyword evidence="1" id="KW-1015">Disulfide bond</keyword>
<organism evidence="3 4">
    <name type="scientific">Cryptolaemus montrouzieri</name>
    <dbReference type="NCBI Taxonomy" id="559131"/>
    <lineage>
        <taxon>Eukaryota</taxon>
        <taxon>Metazoa</taxon>
        <taxon>Ecdysozoa</taxon>
        <taxon>Arthropoda</taxon>
        <taxon>Hexapoda</taxon>
        <taxon>Insecta</taxon>
        <taxon>Pterygota</taxon>
        <taxon>Neoptera</taxon>
        <taxon>Endopterygota</taxon>
        <taxon>Coleoptera</taxon>
        <taxon>Polyphaga</taxon>
        <taxon>Cucujiformia</taxon>
        <taxon>Coccinelloidea</taxon>
        <taxon>Coccinellidae</taxon>
        <taxon>Scymninae</taxon>
        <taxon>Scymnini</taxon>
        <taxon>Cryptolaemus</taxon>
    </lineage>
</organism>
<sequence>MTKYNSLSYVRKVIQAIHCDPITVKGAHLTVRVEGTKLGHSAIFQCPKGYWVSGSTNLTCQASGED</sequence>
<evidence type="ECO:0000313" key="3">
    <source>
        <dbReference type="EMBL" id="KAL3283889.1"/>
    </source>
</evidence>
<dbReference type="CDD" id="cd00033">
    <property type="entry name" value="CCP"/>
    <property type="match status" value="1"/>
</dbReference>